<evidence type="ECO:0000256" key="1">
    <source>
        <dbReference type="ARBA" id="ARBA00022723"/>
    </source>
</evidence>
<keyword evidence="3" id="KW-0411">Iron-sulfur</keyword>
<organism evidence="4">
    <name type="scientific">uncultured Caudovirales phage</name>
    <dbReference type="NCBI Taxonomy" id="2100421"/>
    <lineage>
        <taxon>Viruses</taxon>
        <taxon>Duplodnaviria</taxon>
        <taxon>Heunggongvirae</taxon>
        <taxon>Uroviricota</taxon>
        <taxon>Caudoviricetes</taxon>
        <taxon>Peduoviridae</taxon>
        <taxon>Maltschvirus</taxon>
        <taxon>Maltschvirus maltsch</taxon>
    </lineage>
</organism>
<dbReference type="InterPro" id="IPR045854">
    <property type="entry name" value="NO2/SO3_Rdtase_4Fe4S_sf"/>
</dbReference>
<evidence type="ECO:0000256" key="2">
    <source>
        <dbReference type="ARBA" id="ARBA00023004"/>
    </source>
</evidence>
<evidence type="ECO:0000313" key="4">
    <source>
        <dbReference type="EMBL" id="CAB4161296.1"/>
    </source>
</evidence>
<name>A0A6J5NUN6_9CAUD</name>
<protein>
    <submittedName>
        <fullName evidence="4">Uncharacterized protein</fullName>
    </submittedName>
</protein>
<keyword evidence="2" id="KW-0408">Iron</keyword>
<evidence type="ECO:0000256" key="3">
    <source>
        <dbReference type="ARBA" id="ARBA00023014"/>
    </source>
</evidence>
<reference evidence="4" key="1">
    <citation type="submission" date="2020-04" db="EMBL/GenBank/DDBJ databases">
        <authorList>
            <person name="Chiriac C."/>
            <person name="Salcher M."/>
            <person name="Ghai R."/>
            <person name="Kavagutti S V."/>
        </authorList>
    </citation>
    <scope>NUCLEOTIDE SEQUENCE</scope>
</reference>
<accession>A0A6J5NUN6</accession>
<dbReference type="EMBL" id="LR796705">
    <property type="protein sequence ID" value="CAB4161296.1"/>
    <property type="molecule type" value="Genomic_DNA"/>
</dbReference>
<keyword evidence="1" id="KW-0479">Metal-binding</keyword>
<sequence>MINGRTQMAEWIVKKHGCATLGEAEYLTSLCHTMSSFPGYGSTEVEAWLSVHIFTLKAHAYQLRVGGDLSWKRHASRQGLVSTLKELKECVDNLIEYYDSEHVNPSQIGEITEGLGLGYNNVMIAFGRLAEAEERQVVV</sequence>
<dbReference type="GO" id="GO:0051536">
    <property type="term" value="F:iron-sulfur cluster binding"/>
    <property type="evidence" value="ECO:0007669"/>
    <property type="project" value="UniProtKB-KW"/>
</dbReference>
<proteinExistence type="predicted"/>
<dbReference type="SUPFAM" id="SSF56014">
    <property type="entry name" value="Nitrite and sulphite reductase 4Fe-4S domain-like"/>
    <property type="match status" value="1"/>
</dbReference>
<dbReference type="GO" id="GO:0046872">
    <property type="term" value="F:metal ion binding"/>
    <property type="evidence" value="ECO:0007669"/>
    <property type="project" value="UniProtKB-KW"/>
</dbReference>
<gene>
    <name evidence="4" type="ORF">UFOVP731_43</name>
</gene>